<evidence type="ECO:0000313" key="2">
    <source>
        <dbReference type="Proteomes" id="UP000013006"/>
    </source>
</evidence>
<dbReference type="EMBL" id="CP003928">
    <property type="protein sequence ID" value="AGJ63558.1"/>
    <property type="molecule type" value="Genomic_DNA"/>
</dbReference>
<reference evidence="1 2" key="1">
    <citation type="journal article" date="2013" name="Open Biol.">
        <title>Genomics and genetics of Sulfolobus islandicus LAL14/1, a model hyperthermophilic archaeon.</title>
        <authorList>
            <person name="Jaubert C."/>
            <person name="Danioux C."/>
            <person name="Oberto J."/>
            <person name="Cortez D."/>
            <person name="Bize A."/>
            <person name="Krupovic M."/>
            <person name="She Q."/>
            <person name="Forterre P."/>
            <person name="Prangishvili D."/>
            <person name="Sezonov G."/>
        </authorList>
    </citation>
    <scope>NUCLEOTIDE SEQUENCE [LARGE SCALE GENOMIC DNA]</scope>
    <source>
        <strain evidence="1">LAL14/1</strain>
    </source>
</reference>
<gene>
    <name evidence="1" type="ORF">SiL_2115</name>
</gene>
<dbReference type="Proteomes" id="UP000013006">
    <property type="component" value="Chromosome"/>
</dbReference>
<organism>
    <name type="scientific">Saccharolobus islandicus LAL14/1</name>
    <dbReference type="NCBI Taxonomy" id="1241935"/>
    <lineage>
        <taxon>Archaea</taxon>
        <taxon>Thermoproteota</taxon>
        <taxon>Thermoprotei</taxon>
        <taxon>Sulfolobales</taxon>
        <taxon>Sulfolobaceae</taxon>
        <taxon>Saccharolobus</taxon>
    </lineage>
</organism>
<sequence length="95" mass="10927">MVGKVILFLLTSSKVIFRKSALEVWITIIGFPSKTIKLMNIFFILLVLTNIPLQNSDKINTINMIVNTLDARFSLTFKHYFSHIYISNFRGTDIS</sequence>
<name>M9UBS9_SACIS</name>
<accession>M9UBS9</accession>
<dbReference type="KEGG" id="sic:SiL_2115"/>
<dbReference type="HOGENOM" id="CLU_2366348_0_0_2"/>
<evidence type="ECO:0000313" key="1">
    <source>
        <dbReference type="EMBL" id="AGJ63558.1"/>
    </source>
</evidence>
<protein>
    <submittedName>
        <fullName evidence="1">Uncharacterized protein</fullName>
    </submittedName>
</protein>
<proteinExistence type="predicted"/>
<dbReference type="AlphaFoldDB" id="M9UBS9"/>